<feature type="compositionally biased region" description="Low complexity" evidence="1">
    <location>
        <begin position="7"/>
        <end position="22"/>
    </location>
</feature>
<proteinExistence type="predicted"/>
<sequence>MNDNIKTLSHLSLHSQSSLTPTHPRPTPIGAPPIPALHHATQFHQARPAIPQQQQIEGGRSNRRRFSVCVSIPIGAASINCFLSSCCFHKMDPDRSLMYNRNNPDRVGMIPEFAEVILKYIETHYNDVYLNWSSIPLNTRGQMFNEFKNIGVLMKNFRRGSLHTGGAISLVTRKEKMITEIKFYICYSQKKELGRPIVVEEMFKVTHVKKSTNPTVEERWIEPCAQETYDRFIRISQEYRTTLLLESQDRSFIQEENENLWKQSAGEPIRGSVYNYPEKTYQKKKAWYCGSSSSSFDGGDKETISAMEGQIAFLKAELDGVAYREKKRGEEIAAAKEIENKRYATLQAQLTFLLESGKILPPCLESKGEENDKSNKESEVKRMTLIRRVRVVRSSCIYLTF</sequence>
<feature type="compositionally biased region" description="Pro residues" evidence="1">
    <location>
        <begin position="23"/>
        <end position="35"/>
    </location>
</feature>
<evidence type="ECO:0000313" key="3">
    <source>
        <dbReference type="Proteomes" id="UP000824120"/>
    </source>
</evidence>
<feature type="region of interest" description="Disordered" evidence="1">
    <location>
        <begin position="1"/>
        <end position="35"/>
    </location>
</feature>
<comment type="caution">
    <text evidence="2">The sequence shown here is derived from an EMBL/GenBank/DDBJ whole genome shotgun (WGS) entry which is preliminary data.</text>
</comment>
<gene>
    <name evidence="2" type="ORF">H5410_004716</name>
</gene>
<organism evidence="2 3">
    <name type="scientific">Solanum commersonii</name>
    <name type="common">Commerson's wild potato</name>
    <name type="synonym">Commerson's nightshade</name>
    <dbReference type="NCBI Taxonomy" id="4109"/>
    <lineage>
        <taxon>Eukaryota</taxon>
        <taxon>Viridiplantae</taxon>
        <taxon>Streptophyta</taxon>
        <taxon>Embryophyta</taxon>
        <taxon>Tracheophyta</taxon>
        <taxon>Spermatophyta</taxon>
        <taxon>Magnoliopsida</taxon>
        <taxon>eudicotyledons</taxon>
        <taxon>Gunneridae</taxon>
        <taxon>Pentapetalae</taxon>
        <taxon>asterids</taxon>
        <taxon>lamiids</taxon>
        <taxon>Solanales</taxon>
        <taxon>Solanaceae</taxon>
        <taxon>Solanoideae</taxon>
        <taxon>Solaneae</taxon>
        <taxon>Solanum</taxon>
    </lineage>
</organism>
<accession>A0A9J6A554</accession>
<evidence type="ECO:0000256" key="1">
    <source>
        <dbReference type="SAM" id="MobiDB-lite"/>
    </source>
</evidence>
<keyword evidence="3" id="KW-1185">Reference proteome</keyword>
<reference evidence="2 3" key="1">
    <citation type="submission" date="2020-09" db="EMBL/GenBank/DDBJ databases">
        <title>De no assembly of potato wild relative species, Solanum commersonii.</title>
        <authorList>
            <person name="Cho K."/>
        </authorList>
    </citation>
    <scope>NUCLEOTIDE SEQUENCE [LARGE SCALE GENOMIC DNA]</scope>
    <source>
        <strain evidence="2">LZ3.2</strain>
        <tissue evidence="2">Leaf</tissue>
    </source>
</reference>
<dbReference type="Proteomes" id="UP000824120">
    <property type="component" value="Chromosome 2"/>
</dbReference>
<name>A0A9J6A554_SOLCO</name>
<dbReference type="EMBL" id="JACXVP010000002">
    <property type="protein sequence ID" value="KAG5619498.1"/>
    <property type="molecule type" value="Genomic_DNA"/>
</dbReference>
<protein>
    <submittedName>
        <fullName evidence="2">Uncharacterized protein</fullName>
    </submittedName>
</protein>
<evidence type="ECO:0000313" key="2">
    <source>
        <dbReference type="EMBL" id="KAG5619498.1"/>
    </source>
</evidence>
<dbReference type="AlphaFoldDB" id="A0A9J6A554"/>